<evidence type="ECO:0000256" key="1">
    <source>
        <dbReference type="ARBA" id="ARBA00004184"/>
    </source>
</evidence>
<dbReference type="Pfam" id="PF01217">
    <property type="entry name" value="Clat_adaptor_s"/>
    <property type="match status" value="1"/>
</dbReference>
<feature type="domain" description="AP complex mu/sigma subunit" evidence="6">
    <location>
        <begin position="1"/>
        <end position="141"/>
    </location>
</feature>
<keyword evidence="8" id="KW-1185">Reference proteome</keyword>
<evidence type="ECO:0000256" key="4">
    <source>
        <dbReference type="ARBA" id="ARBA00023136"/>
    </source>
</evidence>
<comment type="similarity">
    <text evidence="2 5">Belongs to the adaptor complexes small subunit family.</text>
</comment>
<dbReference type="GO" id="GO:0000139">
    <property type="term" value="C:Golgi membrane"/>
    <property type="evidence" value="ECO:0007669"/>
    <property type="project" value="UniProtKB-SubCell"/>
</dbReference>
<dbReference type="eggNOG" id="ENOG502RXRG">
    <property type="taxonomic scope" value="Eukaryota"/>
</dbReference>
<organism evidence="7 8">
    <name type="scientific">Globisporangium ultimum (strain ATCC 200006 / CBS 805.95 / DAOM BR144)</name>
    <name type="common">Pythium ultimum</name>
    <dbReference type="NCBI Taxonomy" id="431595"/>
    <lineage>
        <taxon>Eukaryota</taxon>
        <taxon>Sar</taxon>
        <taxon>Stramenopiles</taxon>
        <taxon>Oomycota</taxon>
        <taxon>Peronosporomycetes</taxon>
        <taxon>Pythiales</taxon>
        <taxon>Pythiaceae</taxon>
        <taxon>Globisporangium</taxon>
    </lineage>
</organism>
<dbReference type="GO" id="GO:0006890">
    <property type="term" value="P:retrograde vesicle-mediated transport, Golgi to endoplasmic reticulum"/>
    <property type="evidence" value="ECO:0007669"/>
    <property type="project" value="UniProtKB-UniRule"/>
</dbReference>
<dbReference type="GO" id="GO:0030126">
    <property type="term" value="C:COPI vesicle coat"/>
    <property type="evidence" value="ECO:0007669"/>
    <property type="project" value="UniProtKB-UniRule"/>
</dbReference>
<dbReference type="GO" id="GO:0006891">
    <property type="term" value="P:intra-Golgi vesicle-mediated transport"/>
    <property type="evidence" value="ECO:0007669"/>
    <property type="project" value="TreeGrafter"/>
</dbReference>
<dbReference type="EMBL" id="GL376595">
    <property type="status" value="NOT_ANNOTATED_CDS"/>
    <property type="molecule type" value="Genomic_DNA"/>
</dbReference>
<keyword evidence="5" id="KW-0813">Transport</keyword>
<accession>K3X9H2</accession>
<dbReference type="PANTHER" id="PTHR11043:SF1">
    <property type="entry name" value="TSET COMPLEX MEMBER TSTD"/>
    <property type="match status" value="1"/>
</dbReference>
<dbReference type="EnsemblProtists" id="PYU1_T013871">
    <property type="protein sequence ID" value="PYU1_T013871"/>
    <property type="gene ID" value="PYU1_G013842"/>
</dbReference>
<keyword evidence="5" id="KW-0968">Cytoplasmic vesicle</keyword>
<evidence type="ECO:0000313" key="7">
    <source>
        <dbReference type="EnsemblProtists" id="PYU1_T013871"/>
    </source>
</evidence>
<dbReference type="InterPro" id="IPR011012">
    <property type="entry name" value="Longin-like_dom_sf"/>
</dbReference>
<keyword evidence="4 5" id="KW-0472">Membrane</keyword>
<dbReference type="VEuPathDB" id="FungiDB:PYU1_G013842"/>
<reference evidence="7" key="3">
    <citation type="submission" date="2015-02" db="UniProtKB">
        <authorList>
            <consortium name="EnsemblProtists"/>
        </authorList>
    </citation>
    <scope>IDENTIFICATION</scope>
    <source>
        <strain evidence="7">DAOM BR144</strain>
    </source>
</reference>
<evidence type="ECO:0000259" key="6">
    <source>
        <dbReference type="Pfam" id="PF01217"/>
    </source>
</evidence>
<dbReference type="Gene3D" id="3.30.450.60">
    <property type="match status" value="1"/>
</dbReference>
<proteinExistence type="inferred from homology"/>
<dbReference type="PANTHER" id="PTHR11043">
    <property type="entry name" value="ZETA-COAT PROTEIN"/>
    <property type="match status" value="1"/>
</dbReference>
<dbReference type="AlphaFoldDB" id="K3X9H2"/>
<dbReference type="InParanoid" id="K3X9H2"/>
<keyword evidence="3 5" id="KW-0963">Cytoplasm</keyword>
<comment type="function">
    <text evidence="5">The zeta subunit may be involved in regulating the coat assembly and, hence, the rate of biosynthetic protein transport due to its association-dissociation properties with the coatomer complex.</text>
</comment>
<sequence length="153" mass="17494">MLHSCICCNEDGYVLLARYFQAALPLDERKRYESHLAQVCAQIPHLWEKIKKDAQDQFVVCDGQFVVLRQVGELRVFLAGNSEYDELILSDIMGVLHSVLVTQLEKKLTEASFFANYAKVVVALDEMVQQGHLENMDEASIEQMSKLRPYPTK</sequence>
<keyword evidence="5" id="KW-0333">Golgi apparatus</keyword>
<keyword evidence="5" id="KW-0653">Protein transport</keyword>
<reference evidence="8" key="1">
    <citation type="journal article" date="2010" name="Genome Biol.">
        <title>Genome sequence of the necrotrophic plant pathogen Pythium ultimum reveals original pathogenicity mechanisms and effector repertoire.</title>
        <authorList>
            <person name="Levesque C.A."/>
            <person name="Brouwer H."/>
            <person name="Cano L."/>
            <person name="Hamilton J.P."/>
            <person name="Holt C."/>
            <person name="Huitema E."/>
            <person name="Raffaele S."/>
            <person name="Robideau G.P."/>
            <person name="Thines M."/>
            <person name="Win J."/>
            <person name="Zerillo M.M."/>
            <person name="Beakes G.W."/>
            <person name="Boore J.L."/>
            <person name="Busam D."/>
            <person name="Dumas B."/>
            <person name="Ferriera S."/>
            <person name="Fuerstenberg S.I."/>
            <person name="Gachon C.M."/>
            <person name="Gaulin E."/>
            <person name="Govers F."/>
            <person name="Grenville-Briggs L."/>
            <person name="Horner N."/>
            <person name="Hostetler J."/>
            <person name="Jiang R.H."/>
            <person name="Johnson J."/>
            <person name="Krajaejun T."/>
            <person name="Lin H."/>
            <person name="Meijer H.J."/>
            <person name="Moore B."/>
            <person name="Morris P."/>
            <person name="Phuntmart V."/>
            <person name="Puiu D."/>
            <person name="Shetty J."/>
            <person name="Stajich J.E."/>
            <person name="Tripathy S."/>
            <person name="Wawra S."/>
            <person name="van West P."/>
            <person name="Whitty B.R."/>
            <person name="Coutinho P.M."/>
            <person name="Henrissat B."/>
            <person name="Martin F."/>
            <person name="Thomas P.D."/>
            <person name="Tyler B.M."/>
            <person name="De Vries R.P."/>
            <person name="Kamoun S."/>
            <person name="Yandell M."/>
            <person name="Tisserat N."/>
            <person name="Buell C.R."/>
        </authorList>
    </citation>
    <scope>NUCLEOTIDE SEQUENCE</scope>
    <source>
        <strain evidence="8">DAOM:BR144</strain>
    </source>
</reference>
<dbReference type="InterPro" id="IPR022775">
    <property type="entry name" value="AP_mu_sigma_su"/>
</dbReference>
<dbReference type="SUPFAM" id="SSF64356">
    <property type="entry name" value="SNARE-like"/>
    <property type="match status" value="1"/>
</dbReference>
<evidence type="ECO:0000256" key="2">
    <source>
        <dbReference type="ARBA" id="ARBA00006972"/>
    </source>
</evidence>
<evidence type="ECO:0000256" key="5">
    <source>
        <dbReference type="RuleBase" id="RU366053"/>
    </source>
</evidence>
<evidence type="ECO:0000256" key="3">
    <source>
        <dbReference type="ARBA" id="ARBA00022490"/>
    </source>
</evidence>
<dbReference type="Proteomes" id="UP000019132">
    <property type="component" value="Unassembled WGS sequence"/>
</dbReference>
<reference evidence="8" key="2">
    <citation type="submission" date="2010-04" db="EMBL/GenBank/DDBJ databases">
        <authorList>
            <person name="Buell R."/>
            <person name="Hamilton J."/>
            <person name="Hostetler J."/>
        </authorList>
    </citation>
    <scope>NUCLEOTIDE SEQUENCE [LARGE SCALE GENOMIC DNA]</scope>
    <source>
        <strain evidence="8">DAOM:BR144</strain>
    </source>
</reference>
<keyword evidence="5" id="KW-0931">ER-Golgi transport</keyword>
<dbReference type="GO" id="GO:0006886">
    <property type="term" value="P:intracellular protein transport"/>
    <property type="evidence" value="ECO:0007669"/>
    <property type="project" value="TreeGrafter"/>
</dbReference>
<dbReference type="InterPro" id="IPR039652">
    <property type="entry name" value="Coatomer_zeta"/>
</dbReference>
<dbReference type="OMA" id="CESQFVV"/>
<comment type="subcellular location">
    <subcellularLocation>
        <location evidence="5">Cytoplasm</location>
    </subcellularLocation>
    <subcellularLocation>
        <location evidence="5">Golgi apparatus membrane</location>
        <topology evidence="5">Peripheral membrane protein</topology>
        <orientation evidence="5">Cytoplasmic side</orientation>
    </subcellularLocation>
    <subcellularLocation>
        <location evidence="5">Cytoplasmic vesicle</location>
        <location evidence="5">COPI-coated vesicle membrane</location>
        <topology evidence="5">Peripheral membrane protein</topology>
        <orientation evidence="5">Cytoplasmic side</orientation>
    </subcellularLocation>
    <subcellularLocation>
        <location evidence="1">Endomembrane system</location>
        <topology evidence="1">Peripheral membrane protein</topology>
    </subcellularLocation>
</comment>
<protein>
    <recommendedName>
        <fullName evidence="5">Coatomer subunit zeta</fullName>
    </recommendedName>
</protein>
<comment type="subunit">
    <text evidence="5">Oligomeric complex that consists of at least the alpha, beta, beta', gamma, delta, epsilon and zeta subunits.</text>
</comment>
<evidence type="ECO:0000313" key="8">
    <source>
        <dbReference type="Proteomes" id="UP000019132"/>
    </source>
</evidence>
<dbReference type="HOGENOM" id="CLU_141948_0_0_1"/>
<name>K3X9H2_GLOUD</name>
<dbReference type="STRING" id="431595.K3X9H2"/>